<comment type="subcellular location">
    <subcellularLocation>
        <location evidence="1">Membrane</location>
    </subcellularLocation>
</comment>
<dbReference type="PANTHER" id="PTHR10465:SF0">
    <property type="entry name" value="SARCALUMENIN"/>
    <property type="match status" value="1"/>
</dbReference>
<dbReference type="PANTHER" id="PTHR10465">
    <property type="entry name" value="TRANSMEMBRANE GTPASE FZO1"/>
    <property type="match status" value="1"/>
</dbReference>
<dbReference type="InterPro" id="IPR027417">
    <property type="entry name" value="P-loop_NTPase"/>
</dbReference>
<comment type="caution">
    <text evidence="9">The sequence shown here is derived from an EMBL/GenBank/DDBJ whole genome shotgun (WGS) entry which is preliminary data.</text>
</comment>
<feature type="coiled-coil region" evidence="6">
    <location>
        <begin position="489"/>
        <end position="516"/>
    </location>
</feature>
<keyword evidence="2" id="KW-0547">Nucleotide-binding</keyword>
<dbReference type="GO" id="GO:0016020">
    <property type="term" value="C:membrane"/>
    <property type="evidence" value="ECO:0007669"/>
    <property type="project" value="UniProtKB-SubCell"/>
</dbReference>
<organism evidence="9 10">
    <name type="scientific">Sporolactobacillus putidus</name>
    <dbReference type="NCBI Taxonomy" id="492735"/>
    <lineage>
        <taxon>Bacteria</taxon>
        <taxon>Bacillati</taxon>
        <taxon>Bacillota</taxon>
        <taxon>Bacilli</taxon>
        <taxon>Bacillales</taxon>
        <taxon>Sporolactobacillaceae</taxon>
        <taxon>Sporolactobacillus</taxon>
    </lineage>
</organism>
<dbReference type="RefSeq" id="WP_188804300.1">
    <property type="nucleotide sequence ID" value="NZ_BMOK01000014.1"/>
</dbReference>
<keyword evidence="6" id="KW-0175">Coiled coil</keyword>
<evidence type="ECO:0000256" key="3">
    <source>
        <dbReference type="ARBA" id="ARBA00022801"/>
    </source>
</evidence>
<protein>
    <submittedName>
        <fullName evidence="9">GTPase</fullName>
    </submittedName>
</protein>
<accession>A0A917W4H9</accession>
<evidence type="ECO:0000256" key="6">
    <source>
        <dbReference type="SAM" id="Coils"/>
    </source>
</evidence>
<dbReference type="EMBL" id="BMOK01000014">
    <property type="protein sequence ID" value="GGL61821.1"/>
    <property type="molecule type" value="Genomic_DNA"/>
</dbReference>
<proteinExistence type="predicted"/>
<dbReference type="AlphaFoldDB" id="A0A917W4H9"/>
<reference evidence="9" key="1">
    <citation type="journal article" date="2014" name="Int. J. Syst. Evol. Microbiol.">
        <title>Complete genome sequence of Corynebacterium casei LMG S-19264T (=DSM 44701T), isolated from a smear-ripened cheese.</title>
        <authorList>
            <consortium name="US DOE Joint Genome Institute (JGI-PGF)"/>
            <person name="Walter F."/>
            <person name="Albersmeier A."/>
            <person name="Kalinowski J."/>
            <person name="Ruckert C."/>
        </authorList>
    </citation>
    <scope>NUCLEOTIDE SEQUENCE</scope>
    <source>
        <strain evidence="9">JCM 15325</strain>
    </source>
</reference>
<name>A0A917W4H9_9BACL</name>
<dbReference type="GO" id="GO:0005525">
    <property type="term" value="F:GTP binding"/>
    <property type="evidence" value="ECO:0007669"/>
    <property type="project" value="UniProtKB-KW"/>
</dbReference>
<reference evidence="9" key="2">
    <citation type="submission" date="2020-09" db="EMBL/GenBank/DDBJ databases">
        <authorList>
            <person name="Sun Q."/>
            <person name="Ohkuma M."/>
        </authorList>
    </citation>
    <scope>NUCLEOTIDE SEQUENCE</scope>
    <source>
        <strain evidence="9">JCM 15325</strain>
    </source>
</reference>
<feature type="region of interest" description="Disordered" evidence="7">
    <location>
        <begin position="575"/>
        <end position="597"/>
    </location>
</feature>
<dbReference type="Gene3D" id="3.40.50.300">
    <property type="entry name" value="P-loop containing nucleotide triphosphate hydrolases"/>
    <property type="match status" value="2"/>
</dbReference>
<gene>
    <name evidence="9" type="ORF">GCM10007968_27290</name>
</gene>
<feature type="domain" description="Dynamin N-terminal" evidence="8">
    <location>
        <begin position="50"/>
        <end position="203"/>
    </location>
</feature>
<dbReference type="Pfam" id="PF00350">
    <property type="entry name" value="Dynamin_N"/>
    <property type="match status" value="2"/>
</dbReference>
<dbReference type="CDD" id="cd09912">
    <property type="entry name" value="DLP_2"/>
    <property type="match status" value="2"/>
</dbReference>
<evidence type="ECO:0000259" key="8">
    <source>
        <dbReference type="Pfam" id="PF00350"/>
    </source>
</evidence>
<keyword evidence="4" id="KW-0342">GTP-binding</keyword>
<dbReference type="InterPro" id="IPR027094">
    <property type="entry name" value="Mitofusin_fam"/>
</dbReference>
<dbReference type="Proteomes" id="UP000654670">
    <property type="component" value="Unassembled WGS sequence"/>
</dbReference>
<dbReference type="InterPro" id="IPR045063">
    <property type="entry name" value="Dynamin_N"/>
</dbReference>
<evidence type="ECO:0000256" key="1">
    <source>
        <dbReference type="ARBA" id="ARBA00004370"/>
    </source>
</evidence>
<keyword evidence="10" id="KW-1185">Reference proteome</keyword>
<feature type="compositionally biased region" description="Basic and acidic residues" evidence="7">
    <location>
        <begin position="580"/>
        <end position="597"/>
    </location>
</feature>
<evidence type="ECO:0000256" key="4">
    <source>
        <dbReference type="ARBA" id="ARBA00023134"/>
    </source>
</evidence>
<keyword evidence="5" id="KW-0472">Membrane</keyword>
<evidence type="ECO:0000313" key="10">
    <source>
        <dbReference type="Proteomes" id="UP000654670"/>
    </source>
</evidence>
<feature type="domain" description="Dynamin N-terminal" evidence="8">
    <location>
        <begin position="643"/>
        <end position="862"/>
    </location>
</feature>
<evidence type="ECO:0000256" key="2">
    <source>
        <dbReference type="ARBA" id="ARBA00022741"/>
    </source>
</evidence>
<evidence type="ECO:0000256" key="7">
    <source>
        <dbReference type="SAM" id="MobiDB-lite"/>
    </source>
</evidence>
<evidence type="ECO:0000256" key="5">
    <source>
        <dbReference type="ARBA" id="ARBA00023136"/>
    </source>
</evidence>
<sequence>MAELKTENAAHWMIKAALLYQSFKKCGDTQNADKLLDRYKKSVIDQHIALAFCGHFSAGKSSLLNKILQNQLLPSSPIPTSGNLVRIRSGVPSVRFETYAGETVLLPEHYPTEKLHDLLRDSDSIKSVDITVDEAFPQGVEWLDTPGVDSTDERHRMATHEALHLVDAVFYVTDYNHVLSETNFNFMKTLDRLGKRFYLIVNQIDKHNKKEGTLASFKNSIENALNNWSLHPEKVFFLSLIKEDLPGNDLNTFLEFLNEIMKNGIKAFSEQDTMLRELRTLTKQHRLFLDTQFDQLLKQKHIDTVPDEGTVQKLIADIEVLQSEAARLAEQERSWLTQAEEILSRTIHSAILMPFDVREAAQFYLASLDSQFKMGLFATRKKIEKEREQRLNLFLENYQKQEQTLEWAVKDTLIWICRETDVISEPDIGSFSGLSKDDLQEFIAVPLTGGVETNSAYLIHFADKVSDLTKQKMRKKAMAVLRGLETLIRERSEEKAASLKQLISEEEEKLHTLQAILLKKGEWQSAHGRLDAILADEQASADKSEAIQCFAKEIEEKEDHHRVLTLEDYLQKYGTPKNGRQREEREDDIHNEWDTRQEGSSEVGWYQQLTQAAAILRPIGGFQDAADDLVRSAARLKQKTFTIALFGAFSAGKSSFANALLGEAILPVSPNPTTAVINHIKKSTADHPNGSAVVRIKSEQALLDEINQSLDHFNSRIDHLTDLKTLLSNLEAGHPHNTLLFTMAEAIDHFRKEWGGAYEMTLSESGQMVANEKIACLIESVTMYYDCPFTRQGNVLVDTPGASSIHARHTEVAFHYIKNADAILFLTYFNHAFSRSDREFLIQLGRVKGTFSLDKMFFVINAVDLARTDQEKKEVIAYVKGQLQKFGIRFPKLYGVSSKLALQEQGSNDRQANAASGMMAFLDDWNAFADQKLMMEVAQSGLKVIRQSAEQITHWLNDLQLEGTKKEQRMNELMRMKNAVGQSLEQMPIKQRTPEINQHIDEWFFYIKKRLIQRYIDEFPQFFEPIRSNKAFLSEGLKNCIDFLSFDLDQECRAAFLRIEALLKKEWSGIYEKCERISAELIGSAGIAARDPEFSEPILSAHLKDIDIASLTSVFKFYKNPKQFFERDGQKLMRDKLQELLDPHITIITEKYGDCCKSHYLPLFYKEAIRLTGLFKKQADQAADNHIQILHEDQKPIISSLNHARKNLMDLIGEQGKASRIRGGED</sequence>
<keyword evidence="3" id="KW-0378">Hydrolase</keyword>
<dbReference type="SUPFAM" id="SSF52540">
    <property type="entry name" value="P-loop containing nucleoside triphosphate hydrolases"/>
    <property type="match status" value="2"/>
</dbReference>
<dbReference type="GO" id="GO:0003924">
    <property type="term" value="F:GTPase activity"/>
    <property type="evidence" value="ECO:0007669"/>
    <property type="project" value="InterPro"/>
</dbReference>
<evidence type="ECO:0000313" key="9">
    <source>
        <dbReference type="EMBL" id="GGL61821.1"/>
    </source>
</evidence>